<organism evidence="5 6">
    <name type="scientific">Proteiniphilum acetatigenes</name>
    <dbReference type="NCBI Taxonomy" id="294710"/>
    <lineage>
        <taxon>Bacteria</taxon>
        <taxon>Pseudomonadati</taxon>
        <taxon>Bacteroidota</taxon>
        <taxon>Bacteroidia</taxon>
        <taxon>Bacteroidales</taxon>
        <taxon>Dysgonomonadaceae</taxon>
        <taxon>Proteiniphilum</taxon>
    </lineage>
</organism>
<dbReference type="PANTHER" id="PTHR43179">
    <property type="entry name" value="RHAMNOSYLTRANSFERASE WBBL"/>
    <property type="match status" value="1"/>
</dbReference>
<dbReference type="GO" id="GO:0016757">
    <property type="term" value="F:glycosyltransferase activity"/>
    <property type="evidence" value="ECO:0007669"/>
    <property type="project" value="UniProtKB-KW"/>
</dbReference>
<name>A0A124FX30_9BACT</name>
<evidence type="ECO:0000313" key="6">
    <source>
        <dbReference type="Proteomes" id="UP000053860"/>
    </source>
</evidence>
<evidence type="ECO:0000256" key="2">
    <source>
        <dbReference type="ARBA" id="ARBA00022676"/>
    </source>
</evidence>
<sequence>MAKTSVIILNWNGEELLKQFLPSVTAHTKSEECTVVVADNGSTDGSVTFLQNQFPDLELILLDQNHGFAEGYNKAIQQVDSEYVILLNSDVETTPGWTLPLVSYLDDHPETAAVQPTIRSFHQRSHFEYAGAAGGLLDRYGYPFCRGRILERVEEDFGQYRDVLPVFWATGACFCIRKSDYMAAGGLDSRFFAHMEEIDLCWRLNARGRGVVCVPSSIVYHVGGASLGKENPRKLYLNFRNNLLMLYKNMPGKRLLLTYVIRLVFDLLALLHLLMQGKVKSSIAVVEAYRDFLLMRRSYREKREENLLLTKKTLLPGEYRRSILIAYYLRNRKTYGALFRDRQKSIRNE</sequence>
<dbReference type="Pfam" id="PF00535">
    <property type="entry name" value="Glycos_transf_2"/>
    <property type="match status" value="1"/>
</dbReference>
<evidence type="ECO:0000256" key="3">
    <source>
        <dbReference type="ARBA" id="ARBA00022679"/>
    </source>
</evidence>
<keyword evidence="2" id="KW-0328">Glycosyltransferase</keyword>
<dbReference type="Proteomes" id="UP000053860">
    <property type="component" value="Unassembled WGS sequence"/>
</dbReference>
<dbReference type="InterPro" id="IPR001173">
    <property type="entry name" value="Glyco_trans_2-like"/>
</dbReference>
<dbReference type="SUPFAM" id="SSF53448">
    <property type="entry name" value="Nucleotide-diphospho-sugar transferases"/>
    <property type="match status" value="1"/>
</dbReference>
<comment type="caution">
    <text evidence="5">The sequence shown here is derived from an EMBL/GenBank/DDBJ whole genome shotgun (WGS) entry which is preliminary data.</text>
</comment>
<dbReference type="InterPro" id="IPR029044">
    <property type="entry name" value="Nucleotide-diphossugar_trans"/>
</dbReference>
<dbReference type="AlphaFoldDB" id="A0A124FX30"/>
<dbReference type="EMBL" id="LGGN01000207">
    <property type="protein sequence ID" value="KUK76750.1"/>
    <property type="molecule type" value="Genomic_DNA"/>
</dbReference>
<feature type="non-terminal residue" evidence="5">
    <location>
        <position position="349"/>
    </location>
</feature>
<feature type="domain" description="Glycosyltransferase 2-like" evidence="4">
    <location>
        <begin position="5"/>
        <end position="143"/>
    </location>
</feature>
<protein>
    <recommendedName>
        <fullName evidence="4">Glycosyltransferase 2-like domain-containing protein</fullName>
    </recommendedName>
</protein>
<dbReference type="CDD" id="cd04186">
    <property type="entry name" value="GT_2_like_c"/>
    <property type="match status" value="1"/>
</dbReference>
<dbReference type="PANTHER" id="PTHR43179:SF12">
    <property type="entry name" value="GALACTOFURANOSYLTRANSFERASE GLFT2"/>
    <property type="match status" value="1"/>
</dbReference>
<keyword evidence="3" id="KW-0808">Transferase</keyword>
<evidence type="ECO:0000313" key="5">
    <source>
        <dbReference type="EMBL" id="KUK76750.1"/>
    </source>
</evidence>
<accession>A0A124FX30</accession>
<evidence type="ECO:0000256" key="1">
    <source>
        <dbReference type="ARBA" id="ARBA00006739"/>
    </source>
</evidence>
<reference evidence="6" key="1">
    <citation type="journal article" date="2015" name="MBio">
        <title>Genome-Resolved Metagenomic Analysis Reveals Roles for Candidate Phyla and Other Microbial Community Members in Biogeochemical Transformations in Oil Reservoirs.</title>
        <authorList>
            <person name="Hu P."/>
            <person name="Tom L."/>
            <person name="Singh A."/>
            <person name="Thomas B.C."/>
            <person name="Baker B.J."/>
            <person name="Piceno Y.M."/>
            <person name="Andersen G.L."/>
            <person name="Banfield J.F."/>
        </authorList>
    </citation>
    <scope>NUCLEOTIDE SEQUENCE [LARGE SCALE GENOMIC DNA]</scope>
</reference>
<comment type="similarity">
    <text evidence="1">Belongs to the glycosyltransferase 2 family.</text>
</comment>
<evidence type="ECO:0000259" key="4">
    <source>
        <dbReference type="Pfam" id="PF00535"/>
    </source>
</evidence>
<gene>
    <name evidence="5" type="ORF">XD92_1078</name>
</gene>
<proteinExistence type="inferred from homology"/>
<dbReference type="Gene3D" id="3.90.550.10">
    <property type="entry name" value="Spore Coat Polysaccharide Biosynthesis Protein SpsA, Chain A"/>
    <property type="match status" value="1"/>
</dbReference>